<evidence type="ECO:0000256" key="11">
    <source>
        <dbReference type="ARBA" id="ARBA00022989"/>
    </source>
</evidence>
<dbReference type="SMART" id="SM00108">
    <property type="entry name" value="B_lectin"/>
    <property type="match status" value="1"/>
</dbReference>
<evidence type="ECO:0000259" key="20">
    <source>
        <dbReference type="PROSITE" id="PS50011"/>
    </source>
</evidence>
<dbReference type="PANTHER" id="PTHR27002">
    <property type="entry name" value="RECEPTOR-LIKE SERINE/THREONINE-PROTEIN KINASE SD1-8"/>
    <property type="match status" value="1"/>
</dbReference>
<keyword evidence="14" id="KW-0675">Receptor</keyword>
<dbReference type="InterPro" id="IPR008271">
    <property type="entry name" value="Ser/Thr_kinase_AS"/>
</dbReference>
<sequence length="868" mass="97377">MVHDCISHGTPIYFQPRHLTFLWPWFLVPSAAAYAFATLTVVCSIPYSRGTHVHAATPTSDPVPFLYSSRGFSYLFGFPSAAAPMTWLGVSPSQMMFSFYSIKQQNFLLSNDMNIGDELNRTSQLVSPGSNFTLGFFTNPDSNYTYLGIWYTSDEQSTKVWVANPSTPITSNSSSIMIDPDTGKLIIASGGITVVNISDNQSGASPNLTATLEDTGDFQLKNEIDDRILWRSFDYPTNVLLPGMKLGSDLRTGRNWSLTSWLSNEIPDLGAFSLNWEPVGEDSQRLVIRRRGQPYWTSGDLNNQTQTFEFMNVNNPFSLYQYNLSYVYNNEERSFSYHRFNDVRPMWILTADGRVFNGGESMHLSFHEFCYGYDSGNGCVAGSNLTQCRNEDDKFSLMNGDFTPNEVESSYDDNSSISISDCMVSCWNDCSCLGFTTASNGSGCNIWTGPKSAKFTVNPQGNSVQKYVFVAASKGNDSKILIWAPVVAGIFLVLFCCGLVWYLKKIKLKREDEKQLLELMDSSNTKRGGRKGSDLVVFSFADIVTATNDFTEVNKLGQGGFGPVYKGKLSDGREIAIKRLSRTSGQGLMEFKNELILIAKLQHTNLVRVLGCCIHGEEKMLIYEYMPNKSLDFFLFDETRKALLDWPKRWNIIEGIAQGLLYLHKYSRMRVIHRDLKASNVLLDENMNPKIADFGMARIFKQDETEAMTKRVVGTYGYMSPEYAMDGTFSVKSDVFSFGVLTLEIVSGRRNMSFSYLDRTVNLIGYAWELWQQGDALHLQDQTLGDSCVVHQLLRTIHVALLCVQENAVDRPEMSDVTSMLGNDTMLLPVPKRPAFFFGRSVSNPTLVEDKTDGGSVNNITITQMEAR</sequence>
<dbReference type="GO" id="GO:0106310">
    <property type="term" value="F:protein serine kinase activity"/>
    <property type="evidence" value="ECO:0007669"/>
    <property type="project" value="RHEA"/>
</dbReference>
<name>A0A5N6PH95_9ASTR</name>
<evidence type="ECO:0000313" key="24">
    <source>
        <dbReference type="Proteomes" id="UP000326396"/>
    </source>
</evidence>
<dbReference type="SUPFAM" id="SSF56112">
    <property type="entry name" value="Protein kinase-like (PK-like)"/>
    <property type="match status" value="1"/>
</dbReference>
<keyword evidence="2" id="KW-1003">Cell membrane</keyword>
<evidence type="ECO:0000256" key="17">
    <source>
        <dbReference type="ARBA" id="ARBA00048679"/>
    </source>
</evidence>
<dbReference type="Gene3D" id="3.30.200.20">
    <property type="entry name" value="Phosphorylase Kinase, domain 1"/>
    <property type="match status" value="1"/>
</dbReference>
<dbReference type="InterPro" id="IPR003609">
    <property type="entry name" value="Pan_app"/>
</dbReference>
<dbReference type="Gene3D" id="1.10.510.10">
    <property type="entry name" value="Transferase(Phosphotransferase) domain 1"/>
    <property type="match status" value="1"/>
</dbReference>
<dbReference type="SUPFAM" id="SSF51110">
    <property type="entry name" value="alpha-D-mannose-specific plant lectins"/>
    <property type="match status" value="1"/>
</dbReference>
<evidence type="ECO:0000256" key="19">
    <source>
        <dbReference type="SAM" id="Phobius"/>
    </source>
</evidence>
<comment type="catalytic activity">
    <reaction evidence="16 18">
        <text>L-threonyl-[protein] + ATP = O-phospho-L-threonyl-[protein] + ADP + H(+)</text>
        <dbReference type="Rhea" id="RHEA:46608"/>
        <dbReference type="Rhea" id="RHEA-COMP:11060"/>
        <dbReference type="Rhea" id="RHEA-COMP:11605"/>
        <dbReference type="ChEBI" id="CHEBI:15378"/>
        <dbReference type="ChEBI" id="CHEBI:30013"/>
        <dbReference type="ChEBI" id="CHEBI:30616"/>
        <dbReference type="ChEBI" id="CHEBI:61977"/>
        <dbReference type="ChEBI" id="CHEBI:456216"/>
        <dbReference type="EC" id="2.7.11.1"/>
    </reaction>
</comment>
<dbReference type="CDD" id="cd01098">
    <property type="entry name" value="PAN_AP_plant"/>
    <property type="match status" value="1"/>
</dbReference>
<evidence type="ECO:0000256" key="15">
    <source>
        <dbReference type="ARBA" id="ARBA00023180"/>
    </source>
</evidence>
<evidence type="ECO:0000256" key="4">
    <source>
        <dbReference type="ARBA" id="ARBA00022679"/>
    </source>
</evidence>
<dbReference type="GO" id="GO:0005524">
    <property type="term" value="F:ATP binding"/>
    <property type="evidence" value="ECO:0007669"/>
    <property type="project" value="UniProtKB-KW"/>
</dbReference>
<evidence type="ECO:0000259" key="22">
    <source>
        <dbReference type="PROSITE" id="PS50948"/>
    </source>
</evidence>
<feature type="domain" description="Protein kinase" evidence="20">
    <location>
        <begin position="550"/>
        <end position="827"/>
    </location>
</feature>
<dbReference type="EC" id="2.7.11.1" evidence="18"/>
<proteinExistence type="inferred from homology"/>
<dbReference type="PROSITE" id="PS00108">
    <property type="entry name" value="PROTEIN_KINASE_ST"/>
    <property type="match status" value="1"/>
</dbReference>
<dbReference type="InterPro" id="IPR021820">
    <property type="entry name" value="S-locus_recpt_kinase_C"/>
</dbReference>
<dbReference type="CDD" id="cd14066">
    <property type="entry name" value="STKc_IRAK"/>
    <property type="match status" value="1"/>
</dbReference>
<dbReference type="InterPro" id="IPR000719">
    <property type="entry name" value="Prot_kinase_dom"/>
</dbReference>
<dbReference type="Pfam" id="PF01453">
    <property type="entry name" value="B_lectin"/>
    <property type="match status" value="1"/>
</dbReference>
<feature type="domain" description="Apple" evidence="22">
    <location>
        <begin position="388"/>
        <end position="468"/>
    </location>
</feature>
<dbReference type="Proteomes" id="UP000326396">
    <property type="component" value="Linkage Group LG12"/>
</dbReference>
<dbReference type="GO" id="GO:0030246">
    <property type="term" value="F:carbohydrate binding"/>
    <property type="evidence" value="ECO:0007669"/>
    <property type="project" value="UniProtKB-KW"/>
</dbReference>
<accession>A0A5N6PH95</accession>
<dbReference type="PANTHER" id="PTHR27002:SF548">
    <property type="entry name" value="RECEPTOR-LIKE SERINE_THREONINE-PROTEIN KINASE"/>
    <property type="match status" value="1"/>
</dbReference>
<dbReference type="Pfam" id="PF08276">
    <property type="entry name" value="PAN_2"/>
    <property type="match status" value="1"/>
</dbReference>
<reference evidence="23 24" key="1">
    <citation type="submission" date="2019-05" db="EMBL/GenBank/DDBJ databases">
        <title>Mikania micrantha, genome provides insights into the molecular mechanism of rapid growth.</title>
        <authorList>
            <person name="Liu B."/>
        </authorList>
    </citation>
    <scope>NUCLEOTIDE SEQUENCE [LARGE SCALE GENOMIC DNA]</scope>
    <source>
        <strain evidence="23">NLD-2019</strain>
        <tissue evidence="23">Leaf</tissue>
    </source>
</reference>
<comment type="catalytic activity">
    <reaction evidence="17 18">
        <text>L-seryl-[protein] + ATP = O-phospho-L-seryl-[protein] + ADP + H(+)</text>
        <dbReference type="Rhea" id="RHEA:17989"/>
        <dbReference type="Rhea" id="RHEA-COMP:9863"/>
        <dbReference type="Rhea" id="RHEA-COMP:11604"/>
        <dbReference type="ChEBI" id="CHEBI:15378"/>
        <dbReference type="ChEBI" id="CHEBI:29999"/>
        <dbReference type="ChEBI" id="CHEBI:30616"/>
        <dbReference type="ChEBI" id="CHEBI:83421"/>
        <dbReference type="ChEBI" id="CHEBI:456216"/>
        <dbReference type="EC" id="2.7.11.1"/>
    </reaction>
</comment>
<comment type="similarity">
    <text evidence="18">Belongs to the protein kinase superfamily. Ser/Thr protein kinase family.</text>
</comment>
<dbReference type="PIRSF" id="PIRSF000641">
    <property type="entry name" value="SRK"/>
    <property type="match status" value="1"/>
</dbReference>
<keyword evidence="9 18" id="KW-0418">Kinase</keyword>
<evidence type="ECO:0000259" key="21">
    <source>
        <dbReference type="PROSITE" id="PS50927"/>
    </source>
</evidence>
<feature type="transmembrane region" description="Helical" evidence="19">
    <location>
        <begin position="21"/>
        <end position="42"/>
    </location>
</feature>
<evidence type="ECO:0000256" key="8">
    <source>
        <dbReference type="ARBA" id="ARBA00022741"/>
    </source>
</evidence>
<keyword evidence="5 19" id="KW-0812">Transmembrane</keyword>
<comment type="caution">
    <text evidence="23">The sequence shown here is derived from an EMBL/GenBank/DDBJ whole genome shotgun (WGS) entry which is preliminary data.</text>
</comment>
<feature type="domain" description="Bulb-type lectin" evidence="21">
    <location>
        <begin position="110"/>
        <end position="233"/>
    </location>
</feature>
<dbReference type="PROSITE" id="PS50927">
    <property type="entry name" value="BULB_LECTIN"/>
    <property type="match status" value="1"/>
</dbReference>
<evidence type="ECO:0000256" key="14">
    <source>
        <dbReference type="ARBA" id="ARBA00023170"/>
    </source>
</evidence>
<evidence type="ECO:0000256" key="5">
    <source>
        <dbReference type="ARBA" id="ARBA00022692"/>
    </source>
</evidence>
<protein>
    <recommendedName>
        <fullName evidence="18">Receptor-like serine/threonine-protein kinase</fullName>
        <ecNumber evidence="18">2.7.11.1</ecNumber>
    </recommendedName>
</protein>
<dbReference type="EMBL" id="SZYD01000004">
    <property type="protein sequence ID" value="KAD6453748.1"/>
    <property type="molecule type" value="Genomic_DNA"/>
</dbReference>
<gene>
    <name evidence="23" type="ORF">E3N88_08454</name>
</gene>
<dbReference type="PROSITE" id="PS50948">
    <property type="entry name" value="PAN"/>
    <property type="match status" value="1"/>
</dbReference>
<keyword evidence="11 19" id="KW-1133">Transmembrane helix</keyword>
<dbReference type="InterPro" id="IPR001245">
    <property type="entry name" value="Ser-Thr/Tyr_kinase_cat_dom"/>
</dbReference>
<dbReference type="InterPro" id="IPR024171">
    <property type="entry name" value="SRK-like_kinase"/>
</dbReference>
<dbReference type="Pfam" id="PF07714">
    <property type="entry name" value="PK_Tyr_Ser-Thr"/>
    <property type="match status" value="1"/>
</dbReference>
<evidence type="ECO:0000256" key="9">
    <source>
        <dbReference type="ARBA" id="ARBA00022777"/>
    </source>
</evidence>
<dbReference type="CDD" id="cd00028">
    <property type="entry name" value="B_lectin"/>
    <property type="match status" value="1"/>
</dbReference>
<keyword evidence="12 19" id="KW-0472">Membrane</keyword>
<dbReference type="Pfam" id="PF11883">
    <property type="entry name" value="DUF3403"/>
    <property type="match status" value="1"/>
</dbReference>
<dbReference type="FunFam" id="3.30.200.20:FF:000330">
    <property type="entry name" value="G-type lectin S-receptor-like serine/threonine-protein kinase At4g03230"/>
    <property type="match status" value="1"/>
</dbReference>
<dbReference type="FunFam" id="1.10.510.10:FF:000060">
    <property type="entry name" value="G-type lectin S-receptor-like serine/threonine-protein kinase"/>
    <property type="match status" value="1"/>
</dbReference>
<dbReference type="PROSITE" id="PS50011">
    <property type="entry name" value="PROTEIN_KINASE_DOM"/>
    <property type="match status" value="1"/>
</dbReference>
<keyword evidence="10 18" id="KW-0067">ATP-binding</keyword>
<dbReference type="OrthoDB" id="4062651at2759"/>
<evidence type="ECO:0000256" key="12">
    <source>
        <dbReference type="ARBA" id="ARBA00023136"/>
    </source>
</evidence>
<feature type="transmembrane region" description="Helical" evidence="19">
    <location>
        <begin position="480"/>
        <end position="503"/>
    </location>
</feature>
<evidence type="ECO:0000256" key="6">
    <source>
        <dbReference type="ARBA" id="ARBA00022729"/>
    </source>
</evidence>
<dbReference type="InterPro" id="IPR036426">
    <property type="entry name" value="Bulb-type_lectin_dom_sf"/>
</dbReference>
<dbReference type="Gene3D" id="2.90.10.10">
    <property type="entry name" value="Bulb-type lectin domain"/>
    <property type="match status" value="1"/>
</dbReference>
<evidence type="ECO:0000256" key="16">
    <source>
        <dbReference type="ARBA" id="ARBA00047899"/>
    </source>
</evidence>
<keyword evidence="13" id="KW-1015">Disulfide bond</keyword>
<keyword evidence="7" id="KW-0430">Lectin</keyword>
<evidence type="ECO:0000256" key="1">
    <source>
        <dbReference type="ARBA" id="ARBA00004251"/>
    </source>
</evidence>
<dbReference type="SMART" id="SM00220">
    <property type="entry name" value="S_TKc"/>
    <property type="match status" value="1"/>
</dbReference>
<keyword evidence="15" id="KW-0325">Glycoprotein</keyword>
<evidence type="ECO:0000256" key="13">
    <source>
        <dbReference type="ARBA" id="ARBA00023157"/>
    </source>
</evidence>
<keyword evidence="24" id="KW-1185">Reference proteome</keyword>
<keyword evidence="8 18" id="KW-0547">Nucleotide-binding</keyword>
<dbReference type="AlphaFoldDB" id="A0A5N6PH95"/>
<evidence type="ECO:0000256" key="2">
    <source>
        <dbReference type="ARBA" id="ARBA00022475"/>
    </source>
</evidence>
<dbReference type="InterPro" id="IPR001480">
    <property type="entry name" value="Bulb-type_lectin_dom"/>
</dbReference>
<keyword evidence="6" id="KW-0732">Signal</keyword>
<dbReference type="GO" id="GO:0005886">
    <property type="term" value="C:plasma membrane"/>
    <property type="evidence" value="ECO:0007669"/>
    <property type="project" value="UniProtKB-SubCell"/>
</dbReference>
<comment type="subcellular location">
    <subcellularLocation>
        <location evidence="1">Cell membrane</location>
        <topology evidence="1">Single-pass type I membrane protein</topology>
    </subcellularLocation>
</comment>
<dbReference type="GO" id="GO:0004674">
    <property type="term" value="F:protein serine/threonine kinase activity"/>
    <property type="evidence" value="ECO:0007669"/>
    <property type="project" value="UniProtKB-KW"/>
</dbReference>
<keyword evidence="3 18" id="KW-0723">Serine/threonine-protein kinase</keyword>
<organism evidence="23 24">
    <name type="scientific">Mikania micrantha</name>
    <name type="common">bitter vine</name>
    <dbReference type="NCBI Taxonomy" id="192012"/>
    <lineage>
        <taxon>Eukaryota</taxon>
        <taxon>Viridiplantae</taxon>
        <taxon>Streptophyta</taxon>
        <taxon>Embryophyta</taxon>
        <taxon>Tracheophyta</taxon>
        <taxon>Spermatophyta</taxon>
        <taxon>Magnoliopsida</taxon>
        <taxon>eudicotyledons</taxon>
        <taxon>Gunneridae</taxon>
        <taxon>Pentapetalae</taxon>
        <taxon>asterids</taxon>
        <taxon>campanulids</taxon>
        <taxon>Asterales</taxon>
        <taxon>Asteraceae</taxon>
        <taxon>Asteroideae</taxon>
        <taxon>Heliantheae alliance</taxon>
        <taxon>Eupatorieae</taxon>
        <taxon>Mikania</taxon>
    </lineage>
</organism>
<evidence type="ECO:0000256" key="3">
    <source>
        <dbReference type="ARBA" id="ARBA00022527"/>
    </source>
</evidence>
<evidence type="ECO:0000313" key="23">
    <source>
        <dbReference type="EMBL" id="KAD6453748.1"/>
    </source>
</evidence>
<keyword evidence="4 18" id="KW-0808">Transferase</keyword>
<evidence type="ECO:0000256" key="18">
    <source>
        <dbReference type="PIRNR" id="PIRNR000641"/>
    </source>
</evidence>
<evidence type="ECO:0000256" key="7">
    <source>
        <dbReference type="ARBA" id="ARBA00022734"/>
    </source>
</evidence>
<evidence type="ECO:0000256" key="10">
    <source>
        <dbReference type="ARBA" id="ARBA00022840"/>
    </source>
</evidence>
<dbReference type="InterPro" id="IPR011009">
    <property type="entry name" value="Kinase-like_dom_sf"/>
</dbReference>